<dbReference type="InterPro" id="IPR036047">
    <property type="entry name" value="F-box-like_dom_sf"/>
</dbReference>
<dbReference type="Pfam" id="PF12937">
    <property type="entry name" value="F-box-like"/>
    <property type="match status" value="1"/>
</dbReference>
<evidence type="ECO:0000259" key="1">
    <source>
        <dbReference type="PROSITE" id="PS50181"/>
    </source>
</evidence>
<accession>A0A6A5YZH9</accession>
<feature type="domain" description="F-box" evidence="1">
    <location>
        <begin position="1"/>
        <end position="44"/>
    </location>
</feature>
<reference evidence="2" key="1">
    <citation type="journal article" date="2020" name="Stud. Mycol.">
        <title>101 Dothideomycetes genomes: a test case for predicting lifestyles and emergence of pathogens.</title>
        <authorList>
            <person name="Haridas S."/>
            <person name="Albert R."/>
            <person name="Binder M."/>
            <person name="Bloem J."/>
            <person name="Labutti K."/>
            <person name="Salamov A."/>
            <person name="Andreopoulos B."/>
            <person name="Baker S."/>
            <person name="Barry K."/>
            <person name="Bills G."/>
            <person name="Bluhm B."/>
            <person name="Cannon C."/>
            <person name="Castanera R."/>
            <person name="Culley D."/>
            <person name="Daum C."/>
            <person name="Ezra D."/>
            <person name="Gonzalez J."/>
            <person name="Henrissat B."/>
            <person name="Kuo A."/>
            <person name="Liang C."/>
            <person name="Lipzen A."/>
            <person name="Lutzoni F."/>
            <person name="Magnuson J."/>
            <person name="Mondo S."/>
            <person name="Nolan M."/>
            <person name="Ohm R."/>
            <person name="Pangilinan J."/>
            <person name="Park H.-J."/>
            <person name="Ramirez L."/>
            <person name="Alfaro M."/>
            <person name="Sun H."/>
            <person name="Tritt A."/>
            <person name="Yoshinaga Y."/>
            <person name="Zwiers L.-H."/>
            <person name="Turgeon B."/>
            <person name="Goodwin S."/>
            <person name="Spatafora J."/>
            <person name="Crous P."/>
            <person name="Grigoriev I."/>
        </authorList>
    </citation>
    <scope>NUCLEOTIDE SEQUENCE</scope>
    <source>
        <strain evidence="2">CBS 627.86</strain>
    </source>
</reference>
<name>A0A6A5YZH9_9PLEO</name>
<sequence length="1059" mass="121156">MMPQLPEELLLQVISELDQSSLAQLVRVSKQLHRICDALLYTHVAIIDRLESQSLHPLDRRILAFSTTVERRPTLARRILSLTLRFNNEIVSKKREETLFADIMTRLPNLRRLDCDISGGHPEYFSQLFAAAQAEASKRRQVDSRLKLPALKEVFIAGLSRQEITDELSSEDESNHSLNEDNHIYSSTLTMDAVARCAQALNPEKLLLFALKESIYAFDSNPDDSKPMLARTKHIEMRGTSFDPITIERLIKACASLETFVLHSLTTHSYGQQPVLKLLEQHSKTLQRLCLIGEGPVLMSSPSLGSFVALEQLRVSPGILLPNPFRADTYVFVDHLPPNLKRLCIVDVDYDVATRRALEAITHLVRSWNQVAPRLERIEIEGNPSEYYDMLLECYDLAKLTGLEFQVVETEVSIHTQNSDPKTGCAWGFDEDAEWPAPGGGSKRRREIIDMESKHPTSPSSYVQRIYYYEPVVTSPQEQFIYENYSLPQSIPKPWFPLLQRVRVRRQRTSGNIALRTQSQRKNSIPQTRAQILTHSRTFKQLEISFSHHEAPARRTSGADRNACRLPILTSKRGPHQNLVAVYLPLRALTTTIICRPELAVHVETLSIRRAWFRVSEAYQKSSVPDQELRPTLAAAIEDAAVNDKMMRRWKHDVERAGKPDALFALFVPRLANLKRLDIALSPDPGKRWTHMMRDASSFAGFELDELVLKGWDMNFVNNEWCGTHFIDEGTFDSQADEDEEGGEQQGKWYRFLGAHTILSHARKFRPKKLRVHSCGNTNYGRTIRVREIQLRLAEAASRSRTNTLPIEHLELRRADTDMDFIWNLLTACDALRAFIFEYRSGYWRIDDIVAMLLLHKDSLHDLYLDVKEAQHISPLRNLNDFAVLRELHIVAGLLLDRDRFSETTSGMQAVRQTVLEHLPKKLVRLRIMRGEQRERRLQEFLGVLLGYWKDVTPNLRIIDVEASGASSQSLFKLLEKVSIAEIAGVEMRVRVRTHLAPWTSDEERGWGLDGDECWPAPVGRQKEVFQPLTREIAEMVKEKEASNKGVARPNLAFGRGEF</sequence>
<dbReference type="AlphaFoldDB" id="A0A6A5YZH9"/>
<evidence type="ECO:0000313" key="2">
    <source>
        <dbReference type="EMBL" id="KAF2112520.1"/>
    </source>
</evidence>
<dbReference type="OrthoDB" id="5130616at2759"/>
<evidence type="ECO:0000313" key="3">
    <source>
        <dbReference type="Proteomes" id="UP000799770"/>
    </source>
</evidence>
<dbReference type="PROSITE" id="PS50181">
    <property type="entry name" value="FBOX"/>
    <property type="match status" value="1"/>
</dbReference>
<protein>
    <recommendedName>
        <fullName evidence="1">F-box domain-containing protein</fullName>
    </recommendedName>
</protein>
<dbReference type="InterPro" id="IPR001810">
    <property type="entry name" value="F-box_dom"/>
</dbReference>
<gene>
    <name evidence="2" type="ORF">BDV96DRAFT_633803</name>
</gene>
<keyword evidence="3" id="KW-1185">Reference proteome</keyword>
<dbReference type="Proteomes" id="UP000799770">
    <property type="component" value="Unassembled WGS sequence"/>
</dbReference>
<dbReference type="CDD" id="cd09917">
    <property type="entry name" value="F-box_SF"/>
    <property type="match status" value="1"/>
</dbReference>
<dbReference type="EMBL" id="ML977330">
    <property type="protein sequence ID" value="KAF2112520.1"/>
    <property type="molecule type" value="Genomic_DNA"/>
</dbReference>
<organism evidence="2 3">
    <name type="scientific">Lophiotrema nucula</name>
    <dbReference type="NCBI Taxonomy" id="690887"/>
    <lineage>
        <taxon>Eukaryota</taxon>
        <taxon>Fungi</taxon>
        <taxon>Dikarya</taxon>
        <taxon>Ascomycota</taxon>
        <taxon>Pezizomycotina</taxon>
        <taxon>Dothideomycetes</taxon>
        <taxon>Pleosporomycetidae</taxon>
        <taxon>Pleosporales</taxon>
        <taxon>Lophiotremataceae</taxon>
        <taxon>Lophiotrema</taxon>
    </lineage>
</organism>
<dbReference type="SUPFAM" id="SSF81383">
    <property type="entry name" value="F-box domain"/>
    <property type="match status" value="1"/>
</dbReference>
<proteinExistence type="predicted"/>